<dbReference type="Proteomes" id="UP000237822">
    <property type="component" value="Unassembled WGS sequence"/>
</dbReference>
<dbReference type="RefSeq" id="WP_106297020.1">
    <property type="nucleotide sequence ID" value="NZ_PVTI01000007.1"/>
</dbReference>
<name>A0A2T0UQW4_9MICO</name>
<comment type="caution">
    <text evidence="2">The sequence shown here is derived from an EMBL/GenBank/DDBJ whole genome shotgun (WGS) entry which is preliminary data.</text>
</comment>
<gene>
    <name evidence="2" type="ORF">BCF74_10744</name>
</gene>
<keyword evidence="1" id="KW-0472">Membrane</keyword>
<sequence>MRTTRGGITLAEESPRRGRSRWVARGVIVALVAVLALGAWVGGRQLLGDFVGPRCQATAADTTVDFDPEQMSNAATITALALRRGLPARAATIALATAIQESKLRNIRYGDRDSVGLFQQRPSQGWGTVEQILDPEYSTNKFYDALVKVDGWQDASITEVAQEVQRSAYPEAYADHEMEGRVLASTLAGHTERSLGCRLDDPQGEADVDMIGRLLENEYRLDASAGERAGTLTVEVPNDQIGWSVAQWSVAKAVDTGITGVTYGDRTWTRSSDSSAYEWQRADPPAPDGQVVLHLN</sequence>
<evidence type="ECO:0000313" key="3">
    <source>
        <dbReference type="Proteomes" id="UP000237822"/>
    </source>
</evidence>
<organism evidence="2 3">
    <name type="scientific">Knoellia remsis</name>
    <dbReference type="NCBI Taxonomy" id="407159"/>
    <lineage>
        <taxon>Bacteria</taxon>
        <taxon>Bacillati</taxon>
        <taxon>Actinomycetota</taxon>
        <taxon>Actinomycetes</taxon>
        <taxon>Micrococcales</taxon>
        <taxon>Intrasporangiaceae</taxon>
        <taxon>Knoellia</taxon>
    </lineage>
</organism>
<proteinExistence type="predicted"/>
<feature type="transmembrane region" description="Helical" evidence="1">
    <location>
        <begin position="22"/>
        <end position="41"/>
    </location>
</feature>
<keyword evidence="3" id="KW-1185">Reference proteome</keyword>
<dbReference type="AlphaFoldDB" id="A0A2T0UQW4"/>
<protein>
    <submittedName>
        <fullName evidence="2">Uncharacterized protein</fullName>
    </submittedName>
</protein>
<evidence type="ECO:0000313" key="2">
    <source>
        <dbReference type="EMBL" id="PRY60258.1"/>
    </source>
</evidence>
<evidence type="ECO:0000256" key="1">
    <source>
        <dbReference type="SAM" id="Phobius"/>
    </source>
</evidence>
<accession>A0A2T0UQW4</accession>
<dbReference type="OrthoDB" id="5171895at2"/>
<dbReference type="EMBL" id="PVTI01000007">
    <property type="protein sequence ID" value="PRY60258.1"/>
    <property type="molecule type" value="Genomic_DNA"/>
</dbReference>
<keyword evidence="1" id="KW-1133">Transmembrane helix</keyword>
<reference evidence="2 3" key="1">
    <citation type="submission" date="2018-03" db="EMBL/GenBank/DDBJ databases">
        <title>Genomic Encyclopedia of Archaeal and Bacterial Type Strains, Phase II (KMG-II): from individual species to whole genera.</title>
        <authorList>
            <person name="Goeker M."/>
        </authorList>
    </citation>
    <scope>NUCLEOTIDE SEQUENCE [LARGE SCALE GENOMIC DNA]</scope>
    <source>
        <strain evidence="2 3">ATCC BAA-1496</strain>
    </source>
</reference>
<keyword evidence="1" id="KW-0812">Transmembrane</keyword>